<protein>
    <submittedName>
        <fullName evidence="1">Coatomer subunit beta</fullName>
    </submittedName>
</protein>
<name>A0AAE1GP32_9NEOP</name>
<organism evidence="1 2">
    <name type="scientific">Frankliniella fusca</name>
    <dbReference type="NCBI Taxonomy" id="407009"/>
    <lineage>
        <taxon>Eukaryota</taxon>
        <taxon>Metazoa</taxon>
        <taxon>Ecdysozoa</taxon>
        <taxon>Arthropoda</taxon>
        <taxon>Hexapoda</taxon>
        <taxon>Insecta</taxon>
        <taxon>Pterygota</taxon>
        <taxon>Neoptera</taxon>
        <taxon>Paraneoptera</taxon>
        <taxon>Thysanoptera</taxon>
        <taxon>Terebrantia</taxon>
        <taxon>Thripoidea</taxon>
        <taxon>Thripidae</taxon>
        <taxon>Frankliniella</taxon>
    </lineage>
</organism>
<accession>A0AAE1GP32</accession>
<reference evidence="1" key="2">
    <citation type="journal article" date="2023" name="BMC Genomics">
        <title>Pest status, molecular evolution, and epigenetic factors derived from the genome assembly of Frankliniella fusca, a thysanopteran phytovirus vector.</title>
        <authorList>
            <person name="Catto M.A."/>
            <person name="Labadie P.E."/>
            <person name="Jacobson A.L."/>
            <person name="Kennedy G.G."/>
            <person name="Srinivasan R."/>
            <person name="Hunt B.G."/>
        </authorList>
    </citation>
    <scope>NUCLEOTIDE SEQUENCE</scope>
    <source>
        <strain evidence="1">PL_HMW_Pooled</strain>
    </source>
</reference>
<dbReference type="EMBL" id="JAHWGI010000001">
    <property type="protein sequence ID" value="KAK3907181.1"/>
    <property type="molecule type" value="Genomic_DNA"/>
</dbReference>
<sequence length="91" mass="9944">MDPLISSATLFAVIMRLINLADLKIAGTLLKSWSFSLDTKCDVLVPGNYIRGLALRGMCSVLTRAALRARREQLPANDFSSKKLLGGLVHE</sequence>
<evidence type="ECO:0000313" key="1">
    <source>
        <dbReference type="EMBL" id="KAK3907181.1"/>
    </source>
</evidence>
<proteinExistence type="predicted"/>
<evidence type="ECO:0000313" key="2">
    <source>
        <dbReference type="Proteomes" id="UP001219518"/>
    </source>
</evidence>
<keyword evidence="2" id="KW-1185">Reference proteome</keyword>
<dbReference type="AlphaFoldDB" id="A0AAE1GP32"/>
<reference evidence="1" key="1">
    <citation type="submission" date="2021-07" db="EMBL/GenBank/DDBJ databases">
        <authorList>
            <person name="Catto M.A."/>
            <person name="Jacobson A."/>
            <person name="Kennedy G."/>
            <person name="Labadie P."/>
            <person name="Hunt B.G."/>
            <person name="Srinivasan R."/>
        </authorList>
    </citation>
    <scope>NUCLEOTIDE SEQUENCE</scope>
    <source>
        <strain evidence="1">PL_HMW_Pooled</strain>
        <tissue evidence="1">Head</tissue>
    </source>
</reference>
<comment type="caution">
    <text evidence="1">The sequence shown here is derived from an EMBL/GenBank/DDBJ whole genome shotgun (WGS) entry which is preliminary data.</text>
</comment>
<dbReference type="Proteomes" id="UP001219518">
    <property type="component" value="Unassembled WGS sequence"/>
</dbReference>
<gene>
    <name evidence="1" type="ORF">KUF71_000101</name>
</gene>